<dbReference type="AlphaFoldDB" id="A0A814Z5R2"/>
<sequence>MITSLYSQTISHEEHEMADQWILGAIGLTLILPTLVETTWVKLMDEYTPNDHDAASQFNDFMVSTYVENGSTRFDVDMWNVCEAIVNRRPRTSNQVGRYNRRMKAEFSTHPHIYQFIDILRTEHEYQHHVAEESQVQLRRLQGQHLPTDPLENHHFIQSIYYKHGEMQQKYIQHKAQ</sequence>
<organism evidence="1 2">
    <name type="scientific">Rotaria sordida</name>
    <dbReference type="NCBI Taxonomy" id="392033"/>
    <lineage>
        <taxon>Eukaryota</taxon>
        <taxon>Metazoa</taxon>
        <taxon>Spiralia</taxon>
        <taxon>Gnathifera</taxon>
        <taxon>Rotifera</taxon>
        <taxon>Eurotatoria</taxon>
        <taxon>Bdelloidea</taxon>
        <taxon>Philodinida</taxon>
        <taxon>Philodinidae</taxon>
        <taxon>Rotaria</taxon>
    </lineage>
</organism>
<reference evidence="1" key="1">
    <citation type="submission" date="2021-02" db="EMBL/GenBank/DDBJ databases">
        <authorList>
            <person name="Nowell W R."/>
        </authorList>
    </citation>
    <scope>NUCLEOTIDE SEQUENCE</scope>
</reference>
<accession>A0A814Z5R2</accession>
<gene>
    <name evidence="1" type="ORF">ZHD862_LOCUS24750</name>
</gene>
<evidence type="ECO:0000313" key="1">
    <source>
        <dbReference type="EMBL" id="CAF1238548.1"/>
    </source>
</evidence>
<dbReference type="EMBL" id="CAJNOT010001705">
    <property type="protein sequence ID" value="CAF1238548.1"/>
    <property type="molecule type" value="Genomic_DNA"/>
</dbReference>
<name>A0A814Z5R2_9BILA</name>
<proteinExistence type="predicted"/>
<evidence type="ECO:0000313" key="2">
    <source>
        <dbReference type="Proteomes" id="UP000663864"/>
    </source>
</evidence>
<protein>
    <submittedName>
        <fullName evidence="1">Uncharacterized protein</fullName>
    </submittedName>
</protein>
<dbReference type="Proteomes" id="UP000663864">
    <property type="component" value="Unassembled WGS sequence"/>
</dbReference>
<comment type="caution">
    <text evidence="1">The sequence shown here is derived from an EMBL/GenBank/DDBJ whole genome shotgun (WGS) entry which is preliminary data.</text>
</comment>